<dbReference type="STRING" id="1569628.A0A316UUP0"/>
<dbReference type="Gene3D" id="3.90.470.20">
    <property type="entry name" value="4'-phosphopantetheinyl transferase domain"/>
    <property type="match status" value="1"/>
</dbReference>
<dbReference type="PROSITE" id="PS52004">
    <property type="entry name" value="KS3_2"/>
    <property type="match status" value="1"/>
</dbReference>
<keyword evidence="9" id="KW-0843">Virulence</keyword>
<dbReference type="SUPFAM" id="SSF56214">
    <property type="entry name" value="4'-phosphopantetheinyl transferase"/>
    <property type="match status" value="1"/>
</dbReference>
<dbReference type="PIRSF" id="PIRSF000454">
    <property type="entry name" value="FAS_yeast_alpha"/>
    <property type="match status" value="1"/>
</dbReference>
<feature type="domain" description="Ketosynthase family 3 (KS3)" evidence="19">
    <location>
        <begin position="1375"/>
        <end position="1825"/>
    </location>
</feature>
<evidence type="ECO:0000256" key="3">
    <source>
        <dbReference type="ARBA" id="ARBA00022553"/>
    </source>
</evidence>
<dbReference type="InterPro" id="IPR014043">
    <property type="entry name" value="Acyl_transferase_dom"/>
</dbReference>
<protein>
    <submittedName>
        <fullName evidence="20">Uncharacterized protein</fullName>
    </submittedName>
</protein>
<gene>
    <name evidence="20" type="ORF">BDZ90DRAFT_238055</name>
</gene>
<keyword evidence="21" id="KW-1185">Reference proteome</keyword>
<dbReference type="GO" id="GO:0008897">
    <property type="term" value="F:holo-[acyl-carrier-protein] synthase activity"/>
    <property type="evidence" value="ECO:0007669"/>
    <property type="project" value="InterPro"/>
</dbReference>
<dbReference type="SUPFAM" id="SSF51735">
    <property type="entry name" value="NAD(P)-binding Rossmann-fold domains"/>
    <property type="match status" value="1"/>
</dbReference>
<dbReference type="PANTHER" id="PTHR10982">
    <property type="entry name" value="MALONYL COA-ACYL CARRIER PROTEIN TRANSACYLASE"/>
    <property type="match status" value="1"/>
</dbReference>
<evidence type="ECO:0000256" key="10">
    <source>
        <dbReference type="ARBA" id="ARBA00023268"/>
    </source>
</evidence>
<dbReference type="InterPro" id="IPR020841">
    <property type="entry name" value="PKS_Beta-ketoAc_synthase_dom"/>
</dbReference>
<reference evidence="20 21" key="1">
    <citation type="journal article" date="2018" name="Mol. Biol. Evol.">
        <title>Broad Genomic Sampling Reveals a Smut Pathogenic Ancestry of the Fungal Clade Ustilaginomycotina.</title>
        <authorList>
            <person name="Kijpornyongpan T."/>
            <person name="Mondo S.J."/>
            <person name="Barry K."/>
            <person name="Sandor L."/>
            <person name="Lee J."/>
            <person name="Lipzen A."/>
            <person name="Pangilinan J."/>
            <person name="LaButti K."/>
            <person name="Hainaut M."/>
            <person name="Henrissat B."/>
            <person name="Grigoriev I.V."/>
            <person name="Spatafora J.W."/>
            <person name="Aime M.C."/>
        </authorList>
    </citation>
    <scope>NUCLEOTIDE SEQUENCE [LARGE SCALE GENOMIC DNA]</scope>
    <source>
        <strain evidence="20 21">MCA 5214</strain>
    </source>
</reference>
<dbReference type="RefSeq" id="XP_025363638.1">
    <property type="nucleotide sequence ID" value="XM_025507329.1"/>
</dbReference>
<evidence type="ECO:0000259" key="19">
    <source>
        <dbReference type="PROSITE" id="PS52004"/>
    </source>
</evidence>
<dbReference type="Gene3D" id="3.30.70.3330">
    <property type="match status" value="1"/>
</dbReference>
<keyword evidence="10" id="KW-0511">Multifunctional enzyme</keyword>
<comment type="catalytic activity">
    <reaction evidence="11">
        <text>acetyl-CoA + n malonyl-CoA + 2n NADPH + 4n H(+) = a long-chain-acyl-CoA + n CoA + n CO2 + 2n NADP(+).</text>
        <dbReference type="EC" id="2.3.1.86"/>
    </reaction>
</comment>
<dbReference type="Pfam" id="PF00106">
    <property type="entry name" value="adh_short"/>
    <property type="match status" value="1"/>
</dbReference>
<dbReference type="GO" id="GO:0004316">
    <property type="term" value="F:3-oxoacyl-[acyl-carrier-protein] reductase (NADPH) activity"/>
    <property type="evidence" value="ECO:0007669"/>
    <property type="project" value="UniProtKB-EC"/>
</dbReference>
<dbReference type="SUPFAM" id="SSF52151">
    <property type="entry name" value="FabD/lysophospholipase-like"/>
    <property type="match status" value="1"/>
</dbReference>
<feature type="binding site" evidence="15">
    <location>
        <position position="2040"/>
    </location>
    <ligand>
        <name>Mg(2+)</name>
        <dbReference type="ChEBI" id="CHEBI:18420"/>
    </ligand>
</feature>
<keyword evidence="2 16" id="KW-0596">Phosphopantetheine</keyword>
<evidence type="ECO:0000256" key="15">
    <source>
        <dbReference type="PIRSR" id="PIRSR000454-3"/>
    </source>
</evidence>
<keyword evidence="4" id="KW-0808">Transferase</keyword>
<dbReference type="Pfam" id="PF00698">
    <property type="entry name" value="Acyl_transf_1"/>
    <property type="match status" value="1"/>
</dbReference>
<dbReference type="InterPro" id="IPR016035">
    <property type="entry name" value="Acyl_Trfase/lysoPLipase"/>
</dbReference>
<keyword evidence="5 15" id="KW-0479">Metal-binding</keyword>
<dbReference type="InterPro" id="IPR036291">
    <property type="entry name" value="NAD(P)-bd_dom_sf"/>
</dbReference>
<dbReference type="CDD" id="cd08950">
    <property type="entry name" value="KR_fFAS_SDR_c_like"/>
    <property type="match status" value="1"/>
</dbReference>
<keyword evidence="3" id="KW-0597">Phosphoprotein</keyword>
<evidence type="ECO:0000256" key="12">
    <source>
        <dbReference type="ARBA" id="ARBA00048508"/>
    </source>
</evidence>
<evidence type="ECO:0000256" key="11">
    <source>
        <dbReference type="ARBA" id="ARBA00048237"/>
    </source>
</evidence>
<evidence type="ECO:0000256" key="5">
    <source>
        <dbReference type="ARBA" id="ARBA00022723"/>
    </source>
</evidence>
<feature type="domain" description="Carrier" evidence="18">
    <location>
        <begin position="415"/>
        <end position="491"/>
    </location>
</feature>
<keyword evidence="6 15" id="KW-0460">Magnesium</keyword>
<dbReference type="InterPro" id="IPR018201">
    <property type="entry name" value="Ketoacyl_synth_AS"/>
</dbReference>
<evidence type="ECO:0000256" key="16">
    <source>
        <dbReference type="PIRSR" id="PIRSR000454-4"/>
    </source>
</evidence>
<dbReference type="CDD" id="cd00828">
    <property type="entry name" value="elong_cond_enzymes"/>
    <property type="match status" value="1"/>
</dbReference>
<dbReference type="OrthoDB" id="4251012at2759"/>
<dbReference type="Pfam" id="PF01648">
    <property type="entry name" value="ACPS"/>
    <property type="match status" value="1"/>
</dbReference>
<name>A0A316UUP0_9BASI</name>
<evidence type="ECO:0000256" key="17">
    <source>
        <dbReference type="SAM" id="MobiDB-lite"/>
    </source>
</evidence>
<dbReference type="PROSITE" id="PS00606">
    <property type="entry name" value="KS3_1"/>
    <property type="match status" value="1"/>
</dbReference>
<feature type="binding site" evidence="15">
    <location>
        <position position="1942"/>
    </location>
    <ligand>
        <name>Mg(2+)</name>
        <dbReference type="ChEBI" id="CHEBI:18420"/>
    </ligand>
</feature>
<evidence type="ECO:0000256" key="7">
    <source>
        <dbReference type="ARBA" id="ARBA00022857"/>
    </source>
</evidence>
<feature type="binding site" evidence="15">
    <location>
        <position position="1944"/>
    </location>
    <ligand>
        <name>Mg(2+)</name>
        <dbReference type="ChEBI" id="CHEBI:18420"/>
    </ligand>
</feature>
<comment type="catalytic activity">
    <reaction evidence="13">
        <text>a fatty acyl-[ACP] + malonyl-[ACP] + H(+) = a 3-oxoacyl-[ACP] + holo-[ACP] + CO2</text>
        <dbReference type="Rhea" id="RHEA:22836"/>
        <dbReference type="Rhea" id="RHEA-COMP:9623"/>
        <dbReference type="Rhea" id="RHEA-COMP:9685"/>
        <dbReference type="Rhea" id="RHEA-COMP:9916"/>
        <dbReference type="Rhea" id="RHEA-COMP:14125"/>
        <dbReference type="ChEBI" id="CHEBI:15378"/>
        <dbReference type="ChEBI" id="CHEBI:16526"/>
        <dbReference type="ChEBI" id="CHEBI:64479"/>
        <dbReference type="ChEBI" id="CHEBI:78449"/>
        <dbReference type="ChEBI" id="CHEBI:78776"/>
        <dbReference type="ChEBI" id="CHEBI:138651"/>
        <dbReference type="EC" id="2.3.1.41"/>
    </reaction>
</comment>
<dbReference type="PANTHER" id="PTHR10982:SF21">
    <property type="entry name" value="FATTY ACID SYNTHASE SUBUNIT BETA"/>
    <property type="match status" value="1"/>
</dbReference>
<proteinExistence type="inferred from homology"/>
<dbReference type="Pfam" id="PF18314">
    <property type="entry name" value="FAS_I_H"/>
    <property type="match status" value="1"/>
</dbReference>
<dbReference type="GeneID" id="37029152"/>
<feature type="modified residue" description="O-(pantetheine 4'-phosphoryl)serine" evidence="16">
    <location>
        <position position="450"/>
    </location>
</feature>
<feature type="compositionally biased region" description="Basic and acidic residues" evidence="17">
    <location>
        <begin position="1611"/>
        <end position="1620"/>
    </location>
</feature>
<feature type="region of interest" description="Disordered" evidence="17">
    <location>
        <begin position="1611"/>
        <end position="1632"/>
    </location>
</feature>
<dbReference type="GO" id="GO:0005835">
    <property type="term" value="C:fatty acid synthase complex"/>
    <property type="evidence" value="ECO:0007669"/>
    <property type="project" value="InterPro"/>
</dbReference>
<dbReference type="InterPro" id="IPR047224">
    <property type="entry name" value="FAS_alpha_su_C"/>
</dbReference>
<dbReference type="EMBL" id="KZ819664">
    <property type="protein sequence ID" value="PWN29026.1"/>
    <property type="molecule type" value="Genomic_DNA"/>
</dbReference>
<evidence type="ECO:0000256" key="6">
    <source>
        <dbReference type="ARBA" id="ARBA00022842"/>
    </source>
</evidence>
<keyword evidence="7" id="KW-0521">NADP</keyword>
<dbReference type="Gene3D" id="3.30.70.2490">
    <property type="match status" value="1"/>
</dbReference>
<sequence length="2053" mass="221481">MELAAFQDLQRKGMVDPSASFGGHSLGEYSALASVAKCLSVCDLVDTVFYRGLVMGRAVKRDELGRSNYGMMACSPARVGLSDAHLQEIVNAIEAESGRLLQIVNWNVATTQLVLAGELISLHTLTQTLNWLKVKKVDVKALAQTMDEAQLREHLSEIVKGHYAAALEDQTNQGGRIELARGFCTIPLPGIDVPFHSRYLMGGVGPFRNYLSKKLNWRNIKPSTLIGRYVPNLVAQPFRTDREWVELVYNTSNSARLSRVLRDWEKEGWGKPENLQRLTTTLVIELLAYQFASPVRWIETQDVFFSEPYNIDRLVEFGPSPTLKGMAERTHKLKYAAADQARGKRRVFLSSAKDKEAIYYAFADEEIVEEAVPAPASTPAPAAAAPAPAAAAPAPAAPAPSSGGGAAAEVPDEPLKATDTVRAILAQKLKKPIAEIPLSKAIKDMTGGKSTLSNELVGDLQLEFPAGLPDRGEELPLEELGAALNTGYSGTLGKHTSGLVTKLINSKMPGGFNLTSVKSHLQKGWGLGAGRTDGVLLVCITTEPAKRLGSEAEAKAFLDAAVASYASQAGISLSQGGGGSGGGGGGGGATISSEELEKIEGRHNIHAMRQIETLERFLGKDRRTDGRRADAVAAELQALTDRLDVIKTEHGDAYLDGILPKFSAAKARNFSSSWNWSRQDAMLMYYDIIYGRLKSVDREISARCLSLFGRVDGPALLELMQYTIDRVDASKGPTHELAKEFGQQLIENCKEVMNSPPRFKEVFACTAPKTEIDAKGNIVFREVKREGVRKAMEGFVKEQAQGTRPSGHQIDLALAAENAKRLYSLVRNEPAVSKLNKSTVKGLYNEVARALGQPRQQLQPPSAGRLTGARRNRRTSSNAQRPTSFDAAPASDARQPLLSIKRQVGGVWQTSQKLTSVYFSVLEDFASEGMTFEGRNVLITGAGRGSIAVEVLKGLLAGGARCVVTTSSYSRKTVDFYQSIYQKVGARGSTLTVVPFNAASKSDVEALVDYIYSTLHLDLDVCIPFAAIPEKGMDISELGDKSELAHRALMMNVLRLLGAIKAIKAKRGITTRPTLCLVPLSPNSGQMGFDGTYSESKVGLTTLANRWASEGWSDYLSIVGTIIGWTRTTLMDANNIVAQEVERLGMRTYSCSEMAFSILGLLSPAMFAQATVEPIHADLTGGFGSIPNLSEATGKIRKSIQDEAAKRRAIALDSSADFKVVNGAAAEALHQTVKVEPRSHFRFEHPFDKWTLEQHRKIAKLQSELTEAELEETIVVTGFAEVSPFGSTRSRWQFEAYGTLTIEATIELAWIMGMIKHHNGPLKTGNQYVGWVDAATGEPVEDREMKQKYEQEILAHTGVRLINPSLFKGYDPHKKGYTQEIELTEDMPAFEATEEEALKFLNEHGEKGVDMWQNEAGSWVVQIKKGARVLVPKSIVFSRTCAGQMPTGWVATRYGVPEELAKNIDRIGLWMIVCASEALIMSGISDPYELYEHMHPSMVGNAIGSGMGGMQSLQAIFAERRAEKDPAKDVLQESFINVPAAWINLLLLSASGPITPTVGACATGLQSITVASDAIRTGKAQVMLAGGVDDFSEEGSMEFSLMQATSNAQEEIKAGREPSEMSRPTTTTRAGFMESQGGGVQVLMSAAMAIKLGAPIQGVVAHASTHTDKAGRSIPAPGRGVMTSASKLQATLAQWGLTADDIGAASIHGTSTKANDKNESHCYHTMLEQMGRTPYNALPISAQKSVLGHSKGGAAAWAFNGCLQMLHTSTVAGNRNADDISPELKQYTNLLYPSASIQRTPEDLNATLLTSFGFGQVGGIILTLHPSHLLARLSEESFAKYRTARRGRQALTYSRMHSAFTNNDLVRVKPEPPFSVEDEDAVLLNTNARATRVGNTWKFVAPFAAPPAKVAIQAKPAKSSASAAQEATLQASLGSAAGIGIDIEDVASFPADNETFIARNFTAAEVDYCRSQPDARASFTGRFAAKEAVFKSLGVSSKGSAAPMKDIEILASPEGPRVQLAGEAAAAAPKGAKFLVSISHADVNAVAIAHRLA</sequence>
<evidence type="ECO:0000256" key="4">
    <source>
        <dbReference type="ARBA" id="ARBA00022679"/>
    </source>
</evidence>
<dbReference type="SUPFAM" id="SSF53901">
    <property type="entry name" value="Thiolase-like"/>
    <property type="match status" value="2"/>
</dbReference>
<dbReference type="InterPro" id="IPR009081">
    <property type="entry name" value="PP-bd_ACP"/>
</dbReference>
<dbReference type="InterPro" id="IPR014031">
    <property type="entry name" value="Ketoacyl_synth_C"/>
</dbReference>
<dbReference type="InterPro" id="IPR002347">
    <property type="entry name" value="SDR_fam"/>
</dbReference>
<dbReference type="Gene3D" id="3.40.50.720">
    <property type="entry name" value="NAD(P)-binding Rossmann-like Domain"/>
    <property type="match status" value="1"/>
</dbReference>
<dbReference type="Pfam" id="PF18325">
    <property type="entry name" value="Fas_alpha_ACP"/>
    <property type="match status" value="1"/>
</dbReference>
<dbReference type="GO" id="GO:0000287">
    <property type="term" value="F:magnesium ion binding"/>
    <property type="evidence" value="ECO:0007669"/>
    <property type="project" value="InterPro"/>
</dbReference>
<evidence type="ECO:0000256" key="9">
    <source>
        <dbReference type="ARBA" id="ARBA00023026"/>
    </source>
</evidence>
<dbReference type="InterPro" id="IPR004568">
    <property type="entry name" value="Ppantetheine-prot_Trfase_dom"/>
</dbReference>
<dbReference type="Gene3D" id="3.90.25.70">
    <property type="match status" value="1"/>
</dbReference>
<dbReference type="GO" id="GO:0004312">
    <property type="term" value="F:fatty acid synthase activity"/>
    <property type="evidence" value="ECO:0007669"/>
    <property type="project" value="InterPro"/>
</dbReference>
<dbReference type="NCBIfam" id="TIGR00556">
    <property type="entry name" value="pantethn_trn"/>
    <property type="match status" value="1"/>
</dbReference>
<dbReference type="GO" id="GO:0004315">
    <property type="term" value="F:3-oxoacyl-[acyl-carrier-protein] synthase activity"/>
    <property type="evidence" value="ECO:0007669"/>
    <property type="project" value="UniProtKB-EC"/>
</dbReference>
<evidence type="ECO:0000313" key="21">
    <source>
        <dbReference type="Proteomes" id="UP000245884"/>
    </source>
</evidence>
<evidence type="ECO:0000256" key="14">
    <source>
        <dbReference type="PIRSR" id="PIRSR000454-1"/>
    </source>
</evidence>
<dbReference type="GO" id="GO:0042759">
    <property type="term" value="P:long-chain fatty acid biosynthetic process"/>
    <property type="evidence" value="ECO:0007669"/>
    <property type="project" value="InterPro"/>
</dbReference>
<feature type="region of interest" description="Disordered" evidence="17">
    <location>
        <begin position="391"/>
        <end position="411"/>
    </location>
</feature>
<dbReference type="InterPro" id="IPR037143">
    <property type="entry name" value="4-PPantetheinyl_Trfase_dom_sf"/>
</dbReference>
<dbReference type="InterPro" id="IPR026025">
    <property type="entry name" value="FAS_alpha_yeast"/>
</dbReference>
<evidence type="ECO:0000256" key="13">
    <source>
        <dbReference type="ARBA" id="ARBA00049541"/>
    </source>
</evidence>
<dbReference type="Proteomes" id="UP000245884">
    <property type="component" value="Unassembled WGS sequence"/>
</dbReference>
<dbReference type="InterPro" id="IPR003965">
    <property type="entry name" value="Fatty_acid_synthase"/>
</dbReference>
<dbReference type="FunFam" id="3.90.470.20:FF:000005">
    <property type="entry name" value="Fatty acid synthase alpha subunit FasA"/>
    <property type="match status" value="1"/>
</dbReference>
<dbReference type="GO" id="GO:0004321">
    <property type="term" value="F:fatty-acyl-CoA synthase activity"/>
    <property type="evidence" value="ECO:0007669"/>
    <property type="project" value="UniProtKB-EC"/>
</dbReference>
<dbReference type="PROSITE" id="PS50075">
    <property type="entry name" value="CARRIER"/>
    <property type="match status" value="1"/>
</dbReference>
<dbReference type="InterPro" id="IPR041550">
    <property type="entry name" value="FASI_helical"/>
</dbReference>
<dbReference type="Gene3D" id="3.40.47.10">
    <property type="match status" value="1"/>
</dbReference>
<dbReference type="InterPro" id="IPR008278">
    <property type="entry name" value="4-PPantetheinyl_Trfase_dom"/>
</dbReference>
<dbReference type="InterPro" id="IPR014030">
    <property type="entry name" value="Ketoacyl_synth_N"/>
</dbReference>
<dbReference type="Pfam" id="PF00109">
    <property type="entry name" value="ketoacyl-synt"/>
    <property type="match status" value="1"/>
</dbReference>
<evidence type="ECO:0000256" key="1">
    <source>
        <dbReference type="ARBA" id="ARBA00007485"/>
    </source>
</evidence>
<dbReference type="Gene3D" id="6.10.250.1930">
    <property type="match status" value="1"/>
</dbReference>
<evidence type="ECO:0000259" key="18">
    <source>
        <dbReference type="PROSITE" id="PS50075"/>
    </source>
</evidence>
<dbReference type="Pfam" id="PF02801">
    <property type="entry name" value="Ketoacyl-synt_C"/>
    <property type="match status" value="1"/>
</dbReference>
<keyword evidence="8" id="KW-0560">Oxidoreductase</keyword>
<dbReference type="FunFam" id="3.30.70.3330:FF:000001">
    <property type="entry name" value="Fatty acid synthase subunit beta dehydratase"/>
    <property type="match status" value="1"/>
</dbReference>
<comment type="catalytic activity">
    <reaction evidence="12">
        <text>a (3R)-hydroxyacyl-[ACP] + NADP(+) = a 3-oxoacyl-[ACP] + NADPH + H(+)</text>
        <dbReference type="Rhea" id="RHEA:17397"/>
        <dbReference type="Rhea" id="RHEA-COMP:9916"/>
        <dbReference type="Rhea" id="RHEA-COMP:9945"/>
        <dbReference type="ChEBI" id="CHEBI:15378"/>
        <dbReference type="ChEBI" id="CHEBI:57783"/>
        <dbReference type="ChEBI" id="CHEBI:58349"/>
        <dbReference type="ChEBI" id="CHEBI:78776"/>
        <dbReference type="ChEBI" id="CHEBI:78827"/>
        <dbReference type="EC" id="1.1.1.100"/>
    </reaction>
</comment>
<evidence type="ECO:0000256" key="2">
    <source>
        <dbReference type="ARBA" id="ARBA00022450"/>
    </source>
</evidence>
<evidence type="ECO:0000313" key="20">
    <source>
        <dbReference type="EMBL" id="PWN29026.1"/>
    </source>
</evidence>
<feature type="active site" description="For beta-ketoacyl synthase activity" evidence="14">
    <location>
        <position position="1561"/>
    </location>
</feature>
<dbReference type="InterPro" id="IPR016039">
    <property type="entry name" value="Thiolase-like"/>
</dbReference>
<evidence type="ECO:0000256" key="8">
    <source>
        <dbReference type="ARBA" id="ARBA00023002"/>
    </source>
</evidence>
<dbReference type="Gene3D" id="6.10.140.1400">
    <property type="match status" value="1"/>
</dbReference>
<accession>A0A316UUP0</accession>
<comment type="similarity">
    <text evidence="1">Belongs to the thiolase-like superfamily. Fungal fatty acid synthetase subunit alpha family.</text>
</comment>
<dbReference type="FunFam" id="3.90.25.70:FF:000001">
    <property type="entry name" value="Fatty acid synthase subunit alpha"/>
    <property type="match status" value="1"/>
</dbReference>
<organism evidence="20 21">
    <name type="scientific">Jaminaea rosea</name>
    <dbReference type="NCBI Taxonomy" id="1569628"/>
    <lineage>
        <taxon>Eukaryota</taxon>
        <taxon>Fungi</taxon>
        <taxon>Dikarya</taxon>
        <taxon>Basidiomycota</taxon>
        <taxon>Ustilaginomycotina</taxon>
        <taxon>Exobasidiomycetes</taxon>
        <taxon>Microstromatales</taxon>
        <taxon>Microstromatales incertae sedis</taxon>
        <taxon>Jaminaea</taxon>
    </lineage>
</organism>
<dbReference type="PRINTS" id="PR01483">
    <property type="entry name" value="FASYNTHASE"/>
</dbReference>
<feature type="region of interest" description="Disordered" evidence="17">
    <location>
        <begin position="851"/>
        <end position="891"/>
    </location>
</feature>
<dbReference type="InterPro" id="IPR050830">
    <property type="entry name" value="Fungal_FAS"/>
</dbReference>
<feature type="binding site" evidence="15">
    <location>
        <position position="2039"/>
    </location>
    <ligand>
        <name>Mg(2+)</name>
        <dbReference type="ChEBI" id="CHEBI:18420"/>
    </ligand>
</feature>
<dbReference type="InterPro" id="IPR040899">
    <property type="entry name" value="Fas_alpha_ACP"/>
</dbReference>